<evidence type="ECO:0000256" key="5">
    <source>
        <dbReference type="ARBA" id="ARBA00022840"/>
    </source>
</evidence>
<keyword evidence="4" id="KW-0862">Zinc</keyword>
<evidence type="ECO:0000256" key="4">
    <source>
        <dbReference type="ARBA" id="ARBA00022833"/>
    </source>
</evidence>
<dbReference type="SMART" id="SM00382">
    <property type="entry name" value="AAA"/>
    <property type="match status" value="1"/>
</dbReference>
<sequence>MASLSQKYRPKTFAEVTGQTHVTETLRKEIATGRLGHAFLFSGPRGVGKTTTARIFAKALNCEALKEGEPCNICAACEAANKGKAFDLIELDAATHTQVEKIRETIVEHVRFSPMSGHRKVYVIDEAHMLSNASWNALLKTLEEPPPYAFFILATTEWHKVPATIVSRCQRFEFHRVGDAQLSKRVGELASQEGWKLDSEVIKLIVARSEGCVRDAETLLGQLGSLGEQTITMDIAGLVIPESHLPAAAGLLTLWADQKHEDSVQEADRLFRDGVPLEPLFDDLLLIVRKLLAASGNPKLVEEWKTGPEEERVLVPLVGRFQPPELNDIALLLFERRRDVKAGVEALFALQLAGTVVANGLLKHASATQPPPEGGERQSPAPSPKAQEKTKTNFEEKTKHEEQVDESPAQKGNDIRETELQEKEIETSEEREEVKGETGNTEKPSVDFDLVRMKWTAVIRAVNEQNHSLPFVLKISQPESIQGNTIVIRFQYPFHRDKIINDVRHRRMVESCLNQVMETQGLMIDGVIGEDPARATERSQDAVSNILRAFGGSVVES</sequence>
<evidence type="ECO:0000256" key="3">
    <source>
        <dbReference type="ARBA" id="ARBA00022741"/>
    </source>
</evidence>
<evidence type="ECO:0000256" key="2">
    <source>
        <dbReference type="ARBA" id="ARBA00022723"/>
    </source>
</evidence>
<dbReference type="PANTHER" id="PTHR11669:SF0">
    <property type="entry name" value="PROTEIN STICHEL-LIKE 2"/>
    <property type="match status" value="1"/>
</dbReference>
<accession>A0A2H0BRT1</accession>
<dbReference type="Pfam" id="PF13177">
    <property type="entry name" value="DNA_pol3_delta2"/>
    <property type="match status" value="1"/>
</dbReference>
<protein>
    <recommendedName>
        <fullName evidence="8">DNA polymerase III subunit gamma/tau</fullName>
        <ecNumber evidence="8">2.7.7.7</ecNumber>
    </recommendedName>
</protein>
<keyword evidence="5 8" id="KW-0067">ATP-binding</keyword>
<dbReference type="GO" id="GO:0006261">
    <property type="term" value="P:DNA-templated DNA replication"/>
    <property type="evidence" value="ECO:0007669"/>
    <property type="project" value="TreeGrafter"/>
</dbReference>
<feature type="compositionally biased region" description="Basic and acidic residues" evidence="9">
    <location>
        <begin position="413"/>
        <end position="436"/>
    </location>
</feature>
<dbReference type="GO" id="GO:0046872">
    <property type="term" value="F:metal ion binding"/>
    <property type="evidence" value="ECO:0007669"/>
    <property type="project" value="UniProtKB-KW"/>
</dbReference>
<dbReference type="PANTHER" id="PTHR11669">
    <property type="entry name" value="REPLICATION FACTOR C / DNA POLYMERASE III GAMMA-TAU SUBUNIT"/>
    <property type="match status" value="1"/>
</dbReference>
<evidence type="ECO:0000256" key="6">
    <source>
        <dbReference type="ARBA" id="ARBA00022932"/>
    </source>
</evidence>
<dbReference type="Gene3D" id="1.10.8.60">
    <property type="match status" value="1"/>
</dbReference>
<dbReference type="FunFam" id="3.40.50.300:FF:000014">
    <property type="entry name" value="DNA polymerase III subunit gamma/tau"/>
    <property type="match status" value="1"/>
</dbReference>
<dbReference type="SUPFAM" id="SSF52540">
    <property type="entry name" value="P-loop containing nucleoside triphosphate hydrolases"/>
    <property type="match status" value="1"/>
</dbReference>
<comment type="subunit">
    <text evidence="8">DNA polymerase III contains a core (composed of alpha, epsilon and theta chains) that associates with a tau subunit. This core dimerizes to form the POLIII' complex. PolIII' associates with the gamma complex (composed of gamma, delta, delta', psi and chi chains) and with the beta chain to form the complete DNA polymerase III complex.</text>
</comment>
<comment type="catalytic activity">
    <reaction evidence="7 8">
        <text>DNA(n) + a 2'-deoxyribonucleoside 5'-triphosphate = DNA(n+1) + diphosphate</text>
        <dbReference type="Rhea" id="RHEA:22508"/>
        <dbReference type="Rhea" id="RHEA-COMP:17339"/>
        <dbReference type="Rhea" id="RHEA-COMP:17340"/>
        <dbReference type="ChEBI" id="CHEBI:33019"/>
        <dbReference type="ChEBI" id="CHEBI:61560"/>
        <dbReference type="ChEBI" id="CHEBI:173112"/>
        <dbReference type="EC" id="2.7.7.7"/>
    </reaction>
</comment>
<dbReference type="EC" id="2.7.7.7" evidence="8"/>
<keyword evidence="2" id="KW-0479">Metal-binding</keyword>
<evidence type="ECO:0000256" key="7">
    <source>
        <dbReference type="ARBA" id="ARBA00049244"/>
    </source>
</evidence>
<evidence type="ECO:0000256" key="1">
    <source>
        <dbReference type="ARBA" id="ARBA00006360"/>
    </source>
</evidence>
<comment type="caution">
    <text evidence="11">The sequence shown here is derived from an EMBL/GenBank/DDBJ whole genome shotgun (WGS) entry which is preliminary data.</text>
</comment>
<evidence type="ECO:0000259" key="10">
    <source>
        <dbReference type="SMART" id="SM00382"/>
    </source>
</evidence>
<evidence type="ECO:0000313" key="11">
    <source>
        <dbReference type="EMBL" id="PIP60386.1"/>
    </source>
</evidence>
<keyword evidence="8" id="KW-0548">Nucleotidyltransferase</keyword>
<dbReference type="InterPro" id="IPR050238">
    <property type="entry name" value="DNA_Rep/Repair_Clamp_Loader"/>
</dbReference>
<keyword evidence="6 8" id="KW-0239">DNA-directed DNA polymerase</keyword>
<dbReference type="CDD" id="cd00009">
    <property type="entry name" value="AAA"/>
    <property type="match status" value="1"/>
</dbReference>
<dbReference type="EMBL" id="PCSZ01000067">
    <property type="protein sequence ID" value="PIP60386.1"/>
    <property type="molecule type" value="Genomic_DNA"/>
</dbReference>
<dbReference type="Proteomes" id="UP000231581">
    <property type="component" value="Unassembled WGS sequence"/>
</dbReference>
<evidence type="ECO:0000313" key="12">
    <source>
        <dbReference type="Proteomes" id="UP000231581"/>
    </source>
</evidence>
<keyword evidence="3 8" id="KW-0547">Nucleotide-binding</keyword>
<dbReference type="AlphaFoldDB" id="A0A2H0BRT1"/>
<proteinExistence type="inferred from homology"/>
<reference evidence="11 12" key="1">
    <citation type="submission" date="2017-09" db="EMBL/GenBank/DDBJ databases">
        <title>Depth-based differentiation of microbial function through sediment-hosted aquifers and enrichment of novel symbionts in the deep terrestrial subsurface.</title>
        <authorList>
            <person name="Probst A.J."/>
            <person name="Ladd B."/>
            <person name="Jarett J.K."/>
            <person name="Geller-Mcgrath D.E."/>
            <person name="Sieber C.M."/>
            <person name="Emerson J.B."/>
            <person name="Anantharaman K."/>
            <person name="Thomas B.C."/>
            <person name="Malmstrom R."/>
            <person name="Stieglmeier M."/>
            <person name="Klingl A."/>
            <person name="Woyke T."/>
            <person name="Ryan C.M."/>
            <person name="Banfield J.F."/>
        </authorList>
    </citation>
    <scope>NUCLEOTIDE SEQUENCE [LARGE SCALE GENOMIC DNA]</scope>
    <source>
        <strain evidence="11">CG22_combo_CG10-13_8_21_14_all_47_17</strain>
    </source>
</reference>
<feature type="region of interest" description="Disordered" evidence="9">
    <location>
        <begin position="365"/>
        <end position="444"/>
    </location>
</feature>
<evidence type="ECO:0000256" key="9">
    <source>
        <dbReference type="SAM" id="MobiDB-lite"/>
    </source>
</evidence>
<name>A0A2H0BRT1_9BACT</name>
<keyword evidence="8" id="KW-0235">DNA replication</keyword>
<comment type="function">
    <text evidence="8">DNA polymerase III is a complex, multichain enzyme responsible for most of the replicative synthesis in bacteria. This DNA polymerase also exhibits 3' to 5' exonuclease activity.</text>
</comment>
<dbReference type="InterPro" id="IPR012763">
    <property type="entry name" value="DNA_pol_III_sug/sutau_N"/>
</dbReference>
<evidence type="ECO:0000256" key="8">
    <source>
        <dbReference type="RuleBase" id="RU364063"/>
    </source>
</evidence>
<organism evidence="11 12">
    <name type="scientific">Candidatus Uhrbacteria bacterium CG22_combo_CG10-13_8_21_14_all_47_17</name>
    <dbReference type="NCBI Taxonomy" id="1975041"/>
    <lineage>
        <taxon>Bacteria</taxon>
        <taxon>Candidatus Uhriibacteriota</taxon>
    </lineage>
</organism>
<dbReference type="GO" id="GO:0003887">
    <property type="term" value="F:DNA-directed DNA polymerase activity"/>
    <property type="evidence" value="ECO:0007669"/>
    <property type="project" value="UniProtKB-KW"/>
</dbReference>
<dbReference type="InterPro" id="IPR003593">
    <property type="entry name" value="AAA+_ATPase"/>
</dbReference>
<dbReference type="InterPro" id="IPR027417">
    <property type="entry name" value="P-loop_NTPase"/>
</dbReference>
<dbReference type="Gene3D" id="3.40.50.300">
    <property type="entry name" value="P-loop containing nucleotide triphosphate hydrolases"/>
    <property type="match status" value="1"/>
</dbReference>
<feature type="compositionally biased region" description="Basic and acidic residues" evidence="9">
    <location>
        <begin position="386"/>
        <end position="402"/>
    </location>
</feature>
<comment type="similarity">
    <text evidence="1 8">Belongs to the DnaX/STICHEL family.</text>
</comment>
<dbReference type="NCBIfam" id="TIGR02397">
    <property type="entry name" value="dnaX_nterm"/>
    <property type="match status" value="1"/>
</dbReference>
<gene>
    <name evidence="8 11" type="primary">dnaX</name>
    <name evidence="11" type="ORF">COX00_03625</name>
</gene>
<feature type="domain" description="AAA+ ATPase" evidence="10">
    <location>
        <begin position="35"/>
        <end position="178"/>
    </location>
</feature>
<dbReference type="GO" id="GO:0009360">
    <property type="term" value="C:DNA polymerase III complex"/>
    <property type="evidence" value="ECO:0007669"/>
    <property type="project" value="InterPro"/>
</dbReference>
<dbReference type="GO" id="GO:0005524">
    <property type="term" value="F:ATP binding"/>
    <property type="evidence" value="ECO:0007669"/>
    <property type="project" value="UniProtKB-KW"/>
</dbReference>
<keyword evidence="8" id="KW-0808">Transferase</keyword>